<dbReference type="Pfam" id="PF07454">
    <property type="entry name" value="SpoIIP"/>
    <property type="match status" value="1"/>
</dbReference>
<dbReference type="EMBL" id="CP002048">
    <property type="protein sequence ID" value="ADI02002.1"/>
    <property type="molecule type" value="Genomic_DNA"/>
</dbReference>
<dbReference type="AlphaFoldDB" id="D7CMR7"/>
<dbReference type="NCBIfam" id="TIGR02867">
    <property type="entry name" value="spore_II_P"/>
    <property type="match status" value="1"/>
</dbReference>
<evidence type="ECO:0000256" key="1">
    <source>
        <dbReference type="SAM" id="Phobius"/>
    </source>
</evidence>
<name>D7CMR7_SYNLT</name>
<accession>D7CMR7</accession>
<gene>
    <name evidence="2" type="ordered locus">Slip_1229</name>
</gene>
<keyword evidence="1" id="KW-0812">Transmembrane</keyword>
<sequence>MLRQRTLLIFFGILALIIVSAYLLMRWTGPPTRKPLIRTTEASKGNYYTVRDKQGQVLLQTGFPINIGDVFINEDNRVFEICEMKGWDAVARPTSLSVFNQDRNSSSIDIKEHWAVKEAIPAQAAGIHVAIYHSHSDESYPISDGTSSIPGNGTIFEVGENMANSLRASGISVTHSYNTHGPHDSGAYYRSRRTVFQLLKEGPDAIFDVHRDSAPPEAYYTLINGLPTARTMIVVGRQNPNLGSNLDFAQRIKNHADTVYPGLVRGIFIGHGDYNQDLYPTTLLFEIGTDQLSRESAQRGAQHMGDVVAEVLRART</sequence>
<dbReference type="HOGENOM" id="CLU_040895_0_0_9"/>
<keyword evidence="1" id="KW-0472">Membrane</keyword>
<reference evidence="2 3" key="2">
    <citation type="journal article" date="2010" name="Stand. Genomic Sci.">
        <title>Complete genome sequence of Syntrophothermus lipocalidus type strain (TGB-C1).</title>
        <authorList>
            <person name="Djao O.D."/>
            <person name="Zhang X."/>
            <person name="Lucas S."/>
            <person name="Lapidus A."/>
            <person name="Del Rio T.G."/>
            <person name="Nolan M."/>
            <person name="Tice H."/>
            <person name="Cheng J.F."/>
            <person name="Han C."/>
            <person name="Tapia R."/>
            <person name="Goodwin L."/>
            <person name="Pitluck S."/>
            <person name="Liolios K."/>
            <person name="Ivanova N."/>
            <person name="Mavromatis K."/>
            <person name="Mikhailova N."/>
            <person name="Ovchinnikova G."/>
            <person name="Pati A."/>
            <person name="Brambilla E."/>
            <person name="Chen A."/>
            <person name="Palaniappan K."/>
            <person name="Land M."/>
            <person name="Hauser L."/>
            <person name="Chang Y.J."/>
            <person name="Jeffries C.D."/>
            <person name="Rohde M."/>
            <person name="Sikorski J."/>
            <person name="Spring S."/>
            <person name="Goker M."/>
            <person name="Detter J.C."/>
            <person name="Woyke T."/>
            <person name="Bristow J."/>
            <person name="Eisen J.A."/>
            <person name="Markowitz V."/>
            <person name="Hugenholtz P."/>
            <person name="Kyrpides N.C."/>
            <person name="Klenk H.P."/>
        </authorList>
    </citation>
    <scope>NUCLEOTIDE SEQUENCE [LARGE SCALE GENOMIC DNA]</scope>
    <source>
        <strain evidence="3">DSM 12680 / TGB-C1</strain>
    </source>
</reference>
<organism evidence="2 3">
    <name type="scientific">Syntrophothermus lipocalidus (strain DSM 12680 / TGB-C1)</name>
    <dbReference type="NCBI Taxonomy" id="643648"/>
    <lineage>
        <taxon>Bacteria</taxon>
        <taxon>Bacillati</taxon>
        <taxon>Bacillota</taxon>
        <taxon>Clostridia</taxon>
        <taxon>Eubacteriales</taxon>
        <taxon>Syntrophomonadaceae</taxon>
        <taxon>Syntrophothermus</taxon>
    </lineage>
</organism>
<dbReference type="STRING" id="643648.Slip_1229"/>
<evidence type="ECO:0000313" key="2">
    <source>
        <dbReference type="EMBL" id="ADI02002.1"/>
    </source>
</evidence>
<dbReference type="RefSeq" id="WP_013175404.1">
    <property type="nucleotide sequence ID" value="NC_014220.1"/>
</dbReference>
<dbReference type="KEGG" id="slp:Slip_1229"/>
<dbReference type="eggNOG" id="COG1249">
    <property type="taxonomic scope" value="Bacteria"/>
</dbReference>
<keyword evidence="1" id="KW-1133">Transmembrane helix</keyword>
<dbReference type="OrthoDB" id="1633470at2"/>
<reference evidence="3" key="1">
    <citation type="journal article" date="2010" name="Stand. Genomic Sci.">
        <title>Complete genome sequence of Syntrophothermus lipocalidus type strain (TGB-C1T).</title>
        <authorList>
            <consortium name="US DOE Joint Genome Institute (JGI-PGF)"/>
            <person name="Djao O."/>
            <person name="Zhang X."/>
            <person name="Lucas S."/>
            <person name="Lapidus A."/>
            <person name="Glavina Del Rio T."/>
            <person name="Nolan M."/>
            <person name="Tice H."/>
            <person name="Cheng J."/>
            <person name="Han C."/>
            <person name="Tapia R."/>
            <person name="Goodwin L."/>
            <person name="Pitluck S."/>
            <person name="Liolios K."/>
            <person name="Ivanova N."/>
            <person name="Mavromatis K."/>
            <person name="Mikhailova N."/>
            <person name="Ovchinnikova G."/>
            <person name="Pati A."/>
            <person name="Brambilla E."/>
            <person name="Chen A."/>
            <person name="Palaniappan K."/>
            <person name="Land M."/>
            <person name="Hauser L."/>
            <person name="Chang Y."/>
            <person name="Jeffries C."/>
            <person name="Rohde M."/>
            <person name="Sikorski J."/>
            <person name="Spring S."/>
            <person name="Goker M."/>
            <person name="Detter J."/>
            <person name="Woyke T."/>
            <person name="Bristow J."/>
            <person name="Eisen J."/>
            <person name="Markowitz V."/>
            <person name="Hugenholtz P."/>
            <person name="Kyrpides N."/>
            <person name="Klenk H."/>
        </authorList>
    </citation>
    <scope>NUCLEOTIDE SEQUENCE [LARGE SCALE GENOMIC DNA]</scope>
    <source>
        <strain evidence="3">DSM 12680 / TGB-C1</strain>
    </source>
</reference>
<proteinExistence type="predicted"/>
<keyword evidence="3" id="KW-1185">Reference proteome</keyword>
<evidence type="ECO:0000313" key="3">
    <source>
        <dbReference type="Proteomes" id="UP000000378"/>
    </source>
</evidence>
<dbReference type="InterPro" id="IPR010897">
    <property type="entry name" value="Spore_II_P"/>
</dbReference>
<protein>
    <submittedName>
        <fullName evidence="2">Stage II sporulation protein P</fullName>
    </submittedName>
</protein>
<dbReference type="Proteomes" id="UP000000378">
    <property type="component" value="Chromosome"/>
</dbReference>
<feature type="transmembrane region" description="Helical" evidence="1">
    <location>
        <begin position="7"/>
        <end position="25"/>
    </location>
</feature>